<dbReference type="Proteomes" id="UP000016587">
    <property type="component" value="Chromosome"/>
</dbReference>
<dbReference type="PATRIC" id="fig|1121448.10.peg.69"/>
<keyword evidence="5" id="KW-0812">Transmembrane</keyword>
<organism evidence="7 8">
    <name type="scientific">Megalodesulfovibrio gigas (strain ATCC 19364 / DSM 1382 / NCIMB 9332 / VKM B-1759)</name>
    <name type="common">Desulfovibrio gigas</name>
    <dbReference type="NCBI Taxonomy" id="1121448"/>
    <lineage>
        <taxon>Bacteria</taxon>
        <taxon>Pseudomonadati</taxon>
        <taxon>Thermodesulfobacteriota</taxon>
        <taxon>Desulfovibrionia</taxon>
        <taxon>Desulfovibrionales</taxon>
        <taxon>Desulfovibrionaceae</taxon>
        <taxon>Megalodesulfovibrio</taxon>
    </lineage>
</organism>
<dbReference type="CDD" id="cd00009">
    <property type="entry name" value="AAA"/>
    <property type="match status" value="1"/>
</dbReference>
<keyword evidence="5" id="KW-0472">Membrane</keyword>
<dbReference type="eggNOG" id="COG3829">
    <property type="taxonomic scope" value="Bacteria"/>
</dbReference>
<evidence type="ECO:0000256" key="2">
    <source>
        <dbReference type="ARBA" id="ARBA00022840"/>
    </source>
</evidence>
<dbReference type="Pfam" id="PF02954">
    <property type="entry name" value="HTH_8"/>
    <property type="match status" value="1"/>
</dbReference>
<keyword evidence="5" id="KW-1133">Transmembrane helix</keyword>
<evidence type="ECO:0000313" key="7">
    <source>
        <dbReference type="EMBL" id="AGW12009.1"/>
    </source>
</evidence>
<dbReference type="InterPro" id="IPR058031">
    <property type="entry name" value="AAA_lid_NorR"/>
</dbReference>
<dbReference type="SUPFAM" id="SSF46689">
    <property type="entry name" value="Homeodomain-like"/>
    <property type="match status" value="1"/>
</dbReference>
<dbReference type="PROSITE" id="PS50045">
    <property type="entry name" value="SIGMA54_INTERACT_4"/>
    <property type="match status" value="1"/>
</dbReference>
<reference evidence="8" key="2">
    <citation type="submission" date="2013-07" db="EMBL/GenBank/DDBJ databases">
        <authorList>
            <person name="Morais-Silva F.O."/>
            <person name="Rezende A.M."/>
            <person name="Pimentel C."/>
            <person name="Resende D.M."/>
            <person name="Santos C.I."/>
            <person name="Clemente C."/>
            <person name="de Oliveira L.M."/>
            <person name="da Silva S.M."/>
            <person name="Costa D.A."/>
            <person name="Varela-Raposo A."/>
            <person name="Horacio E.C.A."/>
            <person name="Matos M."/>
            <person name="Flores O."/>
            <person name="Ruiz J.C."/>
            <person name="Rodrigues-Pousada C."/>
        </authorList>
    </citation>
    <scope>NUCLEOTIDE SEQUENCE [LARGE SCALE GENOMIC DNA]</scope>
    <source>
        <strain evidence="8">ATCC 19364 / DSM 1382 / NCIMB 9332 / VKM B-1759</strain>
    </source>
</reference>
<dbReference type="Gene3D" id="3.40.50.300">
    <property type="entry name" value="P-loop containing nucleotide triphosphate hydrolases"/>
    <property type="match status" value="1"/>
</dbReference>
<dbReference type="InterPro" id="IPR002197">
    <property type="entry name" value="HTH_Fis"/>
</dbReference>
<keyword evidence="4" id="KW-0804">Transcription</keyword>
<evidence type="ECO:0000256" key="4">
    <source>
        <dbReference type="ARBA" id="ARBA00023163"/>
    </source>
</evidence>
<dbReference type="Gene3D" id="1.10.8.60">
    <property type="match status" value="1"/>
</dbReference>
<dbReference type="Gene3D" id="1.10.10.60">
    <property type="entry name" value="Homeodomain-like"/>
    <property type="match status" value="1"/>
</dbReference>
<accession>T2G739</accession>
<dbReference type="SMART" id="SM00382">
    <property type="entry name" value="AAA"/>
    <property type="match status" value="1"/>
</dbReference>
<protein>
    <submittedName>
        <fullName evidence="7">Putative Acetoacetate metabolism regulatory protein atoC</fullName>
    </submittedName>
</protein>
<feature type="transmembrane region" description="Helical" evidence="5">
    <location>
        <begin position="46"/>
        <end position="65"/>
    </location>
</feature>
<dbReference type="InterPro" id="IPR003593">
    <property type="entry name" value="AAA+_ATPase"/>
</dbReference>
<gene>
    <name evidence="7" type="ORF">DGI_0071</name>
</gene>
<dbReference type="GO" id="GO:0043565">
    <property type="term" value="F:sequence-specific DNA binding"/>
    <property type="evidence" value="ECO:0007669"/>
    <property type="project" value="InterPro"/>
</dbReference>
<evidence type="ECO:0000256" key="5">
    <source>
        <dbReference type="SAM" id="Phobius"/>
    </source>
</evidence>
<dbReference type="EMBL" id="CP006585">
    <property type="protein sequence ID" value="AGW12009.1"/>
    <property type="molecule type" value="Genomic_DNA"/>
</dbReference>
<dbReference type="InterPro" id="IPR025943">
    <property type="entry name" value="Sigma_54_int_dom_ATP-bd_2"/>
</dbReference>
<evidence type="ECO:0000259" key="6">
    <source>
        <dbReference type="PROSITE" id="PS50045"/>
    </source>
</evidence>
<dbReference type="KEGG" id="dgg:DGI_0071"/>
<dbReference type="Pfam" id="PF00158">
    <property type="entry name" value="Sigma54_activat"/>
    <property type="match status" value="1"/>
</dbReference>
<proteinExistence type="predicted"/>
<dbReference type="RefSeq" id="WP_021758565.1">
    <property type="nucleotide sequence ID" value="NC_022444.1"/>
</dbReference>
<evidence type="ECO:0000313" key="8">
    <source>
        <dbReference type="Proteomes" id="UP000016587"/>
    </source>
</evidence>
<dbReference type="SUPFAM" id="SSF52540">
    <property type="entry name" value="P-loop containing nucleoside triphosphate hydrolases"/>
    <property type="match status" value="1"/>
</dbReference>
<dbReference type="PROSITE" id="PS00675">
    <property type="entry name" value="SIGMA54_INTERACT_1"/>
    <property type="match status" value="1"/>
</dbReference>
<keyword evidence="8" id="KW-1185">Reference proteome</keyword>
<dbReference type="InterPro" id="IPR025662">
    <property type="entry name" value="Sigma_54_int_dom_ATP-bd_1"/>
</dbReference>
<dbReference type="AlphaFoldDB" id="T2G739"/>
<sequence length="440" mass="48942">MKRRNFHIRLTITVPVVFTSLALLGMVLCYQVTLYCLTTQRPPLPYLLACGAGMTLLTFSAGLLISRTILRPVEQFIREAEQLPAVLGFEQGKALARDELTRYTAVFNQITDFLSKVDAREHFPEIIGESKVMRGVLRQILKVAPADATVLITGESGTGKEVIAQAIVRHSKRRDKPFIALNCAAIPPGLLESELFGHEKGAFTGATAMKRGKFELADTGTLFLDEIGDMPMETQAKILRALESGTCEHVGGTKTIYFDVRLIAATNKDFHDMIEKGQFREDLFHRLNVFPIHLPPLRKRREDIPLLATYFLEKFAPTLQLSSEAMQLLLGGQWQGNVRELRNAMERAAVLAEEGMILPRHLAGHVAQQAVVTQEDLELNEAINLDGYLEQVERKLIVSALAKTGGVQARAASLLGIKDRSLWHRIRKLGVDVDAIRTAQ</sequence>
<dbReference type="GO" id="GO:0006355">
    <property type="term" value="P:regulation of DNA-templated transcription"/>
    <property type="evidence" value="ECO:0007669"/>
    <property type="project" value="InterPro"/>
</dbReference>
<dbReference type="PRINTS" id="PR01590">
    <property type="entry name" value="HTHFIS"/>
</dbReference>
<dbReference type="GO" id="GO:0005524">
    <property type="term" value="F:ATP binding"/>
    <property type="evidence" value="ECO:0007669"/>
    <property type="project" value="UniProtKB-KW"/>
</dbReference>
<keyword evidence="3" id="KW-0805">Transcription regulation</keyword>
<keyword evidence="1" id="KW-0547">Nucleotide-binding</keyword>
<dbReference type="HOGENOM" id="CLU_000445_0_7_7"/>
<dbReference type="InterPro" id="IPR027417">
    <property type="entry name" value="P-loop_NTPase"/>
</dbReference>
<keyword evidence="2" id="KW-0067">ATP-binding</keyword>
<dbReference type="PANTHER" id="PTHR32071:SF57">
    <property type="entry name" value="C4-DICARBOXYLATE TRANSPORT TRANSCRIPTIONAL REGULATORY PROTEIN DCTD"/>
    <property type="match status" value="1"/>
</dbReference>
<evidence type="ECO:0000256" key="3">
    <source>
        <dbReference type="ARBA" id="ARBA00023015"/>
    </source>
</evidence>
<feature type="transmembrane region" description="Helical" evidence="5">
    <location>
        <begin position="12"/>
        <end position="34"/>
    </location>
</feature>
<dbReference type="InterPro" id="IPR009057">
    <property type="entry name" value="Homeodomain-like_sf"/>
</dbReference>
<dbReference type="Pfam" id="PF25601">
    <property type="entry name" value="AAA_lid_14"/>
    <property type="match status" value="1"/>
</dbReference>
<dbReference type="PANTHER" id="PTHR32071">
    <property type="entry name" value="TRANSCRIPTIONAL REGULATORY PROTEIN"/>
    <property type="match status" value="1"/>
</dbReference>
<reference evidence="7 8" key="1">
    <citation type="journal article" date="2013" name="J. Bacteriol.">
        <title>Roles of HynAB and Ech, the only two hydrogenases found in the model sulfate reducer Desulfovibrio gigas.</title>
        <authorList>
            <person name="Morais-Silva F.O."/>
            <person name="Santos C.I."/>
            <person name="Rodrigues R."/>
            <person name="Pereira I.A."/>
            <person name="Rodrigues-Pousada C."/>
        </authorList>
    </citation>
    <scope>NUCLEOTIDE SEQUENCE [LARGE SCALE GENOMIC DNA]</scope>
    <source>
        <strain evidence="8">ATCC 19364 / DSM 1382 / NCIMB 9332 / VKM B-1759</strain>
    </source>
</reference>
<name>T2G739_MEGG1</name>
<evidence type="ECO:0000256" key="1">
    <source>
        <dbReference type="ARBA" id="ARBA00022741"/>
    </source>
</evidence>
<dbReference type="STRING" id="1121448.DGI_0071"/>
<dbReference type="FunFam" id="3.40.50.300:FF:000006">
    <property type="entry name" value="DNA-binding transcriptional regulator NtrC"/>
    <property type="match status" value="1"/>
</dbReference>
<dbReference type="InterPro" id="IPR002078">
    <property type="entry name" value="Sigma_54_int"/>
</dbReference>
<dbReference type="OrthoDB" id="9763792at2"/>
<dbReference type="PROSITE" id="PS00676">
    <property type="entry name" value="SIGMA54_INTERACT_2"/>
    <property type="match status" value="1"/>
</dbReference>
<feature type="domain" description="Sigma-54 factor interaction" evidence="6">
    <location>
        <begin position="126"/>
        <end position="350"/>
    </location>
</feature>